<keyword evidence="1" id="KW-0812">Transmembrane</keyword>
<reference evidence="2 3" key="2">
    <citation type="submission" date="2013-02" db="EMBL/GenBank/DDBJ databases">
        <title>The Genome Sequence of Plasmodium falciparum Tanzania (2000708).</title>
        <authorList>
            <consortium name="The Broad Institute Genome Sequencing Platform"/>
            <consortium name="The Broad Institute Genome Sequencing Center for Infectious Disease"/>
            <person name="Neafsey D."/>
            <person name="Cheeseman I."/>
            <person name="Volkman S."/>
            <person name="Adams J."/>
            <person name="Walker B."/>
            <person name="Young S.K."/>
            <person name="Zeng Q."/>
            <person name="Gargeya S."/>
            <person name="Fitzgerald M."/>
            <person name="Haas B."/>
            <person name="Abouelleil A."/>
            <person name="Alvarado L."/>
            <person name="Arachchi H.M."/>
            <person name="Berlin A.M."/>
            <person name="Chapman S.B."/>
            <person name="Dewar J."/>
            <person name="Goldberg J."/>
            <person name="Griggs A."/>
            <person name="Gujja S."/>
            <person name="Hansen M."/>
            <person name="Howarth C."/>
            <person name="Imamovic A."/>
            <person name="Larimer J."/>
            <person name="McCowan C."/>
            <person name="Murphy C."/>
            <person name="Neiman D."/>
            <person name="Pearson M."/>
            <person name="Priest M."/>
            <person name="Roberts A."/>
            <person name="Saif S."/>
            <person name="Shea T."/>
            <person name="Sisk P."/>
            <person name="Sykes S."/>
            <person name="Wortman J."/>
            <person name="Nusbaum C."/>
            <person name="Birren B."/>
        </authorList>
    </citation>
    <scope>NUCLEOTIDE SEQUENCE [LARGE SCALE GENOMIC DNA]</scope>
    <source>
        <strain evidence="3">Tanzania (2000708)</strain>
    </source>
</reference>
<dbReference type="Proteomes" id="UP000030708">
    <property type="component" value="Unassembled WGS sequence"/>
</dbReference>
<reference evidence="2 3" key="1">
    <citation type="submission" date="2013-02" db="EMBL/GenBank/DDBJ databases">
        <title>The Genome Annotation of Plasmodium falciparum Tanzania (2000708).</title>
        <authorList>
            <consortium name="The Broad Institute Genome Sequencing Platform"/>
            <consortium name="The Broad Institute Genome Sequencing Center for Infectious Disease"/>
            <person name="Neafsey D."/>
            <person name="Hoffman S."/>
            <person name="Volkman S."/>
            <person name="Rosenthal P."/>
            <person name="Walker B."/>
            <person name="Young S.K."/>
            <person name="Zeng Q."/>
            <person name="Gargeya S."/>
            <person name="Fitzgerald M."/>
            <person name="Haas B."/>
            <person name="Abouelleil A."/>
            <person name="Allen A.W."/>
            <person name="Alvarado L."/>
            <person name="Arachchi H.M."/>
            <person name="Berlin A.M."/>
            <person name="Chapman S.B."/>
            <person name="Gainer-Dewar J."/>
            <person name="Goldberg J."/>
            <person name="Griggs A."/>
            <person name="Gujja S."/>
            <person name="Hansen M."/>
            <person name="Howarth C."/>
            <person name="Imamovic A."/>
            <person name="Ireland A."/>
            <person name="Larimer J."/>
            <person name="McCowan C."/>
            <person name="Murphy C."/>
            <person name="Pearson M."/>
            <person name="Poon T.W."/>
            <person name="Priest M."/>
            <person name="Roberts A."/>
            <person name="Saif S."/>
            <person name="Shea T."/>
            <person name="Sisk P."/>
            <person name="Sykes S."/>
            <person name="Wortman J."/>
            <person name="Nusbaum C."/>
            <person name="Birren B."/>
        </authorList>
    </citation>
    <scope>NUCLEOTIDE SEQUENCE [LARGE SCALE GENOMIC DNA]</scope>
    <source>
        <strain evidence="3">Tanzania (2000708)</strain>
    </source>
</reference>
<accession>A0A024W9S7</accession>
<evidence type="ECO:0000256" key="1">
    <source>
        <dbReference type="SAM" id="Phobius"/>
    </source>
</evidence>
<gene>
    <name evidence="2" type="ORF">PFTANZ_01981</name>
</gene>
<evidence type="ECO:0000313" key="3">
    <source>
        <dbReference type="Proteomes" id="UP000030708"/>
    </source>
</evidence>
<dbReference type="AlphaFoldDB" id="A0A024W9S7"/>
<keyword evidence="1" id="KW-1133">Transmembrane helix</keyword>
<feature type="transmembrane region" description="Helical" evidence="1">
    <location>
        <begin position="23"/>
        <end position="42"/>
    </location>
</feature>
<keyword evidence="1" id="KW-0472">Membrane</keyword>
<evidence type="ECO:0000313" key="2">
    <source>
        <dbReference type="EMBL" id="ETW37323.1"/>
    </source>
</evidence>
<name>A0A024W9S7_PLAFA</name>
<organism evidence="2 3">
    <name type="scientific">Plasmodium falciparum Tanzania</name>
    <name type="common">2000708</name>
    <dbReference type="NCBI Taxonomy" id="1036725"/>
    <lineage>
        <taxon>Eukaryota</taxon>
        <taxon>Sar</taxon>
        <taxon>Alveolata</taxon>
        <taxon>Apicomplexa</taxon>
        <taxon>Aconoidasida</taxon>
        <taxon>Haemosporida</taxon>
        <taxon>Plasmodiidae</taxon>
        <taxon>Plasmodium</taxon>
        <taxon>Plasmodium (Laverania)</taxon>
    </lineage>
</organism>
<sequence length="77" mass="8930">MYLLTYVAQSSTTNYGGKSLKCLLIYIIYNINLKILIAHHLYIEKYEKMAICCRNVVYQVKGRISNNKEEGKIDIPI</sequence>
<dbReference type="EMBL" id="KI926371">
    <property type="protein sequence ID" value="ETW37323.1"/>
    <property type="molecule type" value="Genomic_DNA"/>
</dbReference>
<proteinExistence type="predicted"/>
<protein>
    <submittedName>
        <fullName evidence="2">Uncharacterized protein</fullName>
    </submittedName>
</protein>